<reference evidence="13 14" key="1">
    <citation type="submission" date="2016-09" db="EMBL/GenBank/DDBJ databases">
        <title>Acidihalobacter prosperus V6 (DSM14174).</title>
        <authorList>
            <person name="Khaleque H.N."/>
            <person name="Ramsay J.P."/>
            <person name="Murphy R.J.T."/>
            <person name="Kaksonen A.H."/>
            <person name="Boxall N.J."/>
            <person name="Watkin E.L.J."/>
        </authorList>
    </citation>
    <scope>NUCLEOTIDE SEQUENCE [LARGE SCALE GENOMIC DNA]</scope>
    <source>
        <strain evidence="13 14">V6</strain>
    </source>
</reference>
<feature type="domain" description="General secretion pathway GspH" evidence="12">
    <location>
        <begin position="47"/>
        <end position="168"/>
    </location>
</feature>
<evidence type="ECO:0000256" key="3">
    <source>
        <dbReference type="ARBA" id="ARBA00022475"/>
    </source>
</evidence>
<keyword evidence="6 11" id="KW-0812">Transmembrane</keyword>
<dbReference type="EMBL" id="CP017448">
    <property type="protein sequence ID" value="AOV18276.1"/>
    <property type="molecule type" value="Genomic_DNA"/>
</dbReference>
<dbReference type="GO" id="GO:0015628">
    <property type="term" value="P:protein secretion by the type II secretion system"/>
    <property type="evidence" value="ECO:0007669"/>
    <property type="project" value="InterPro"/>
</dbReference>
<name>A0A1D8KBG5_9GAMM</name>
<comment type="subcellular location">
    <subcellularLocation>
        <location evidence="1">Cell inner membrane</location>
        <topology evidence="1">Single-pass membrane protein</topology>
    </subcellularLocation>
</comment>
<dbReference type="RefSeq" id="WP_070073806.1">
    <property type="nucleotide sequence ID" value="NZ_CP017448.1"/>
</dbReference>
<evidence type="ECO:0000256" key="6">
    <source>
        <dbReference type="ARBA" id="ARBA00022692"/>
    </source>
</evidence>
<dbReference type="GO" id="GO:0005886">
    <property type="term" value="C:plasma membrane"/>
    <property type="evidence" value="ECO:0007669"/>
    <property type="project" value="UniProtKB-SubCell"/>
</dbReference>
<keyword evidence="3" id="KW-1003">Cell membrane</keyword>
<dbReference type="SUPFAM" id="SSF54523">
    <property type="entry name" value="Pili subunits"/>
    <property type="match status" value="1"/>
</dbReference>
<evidence type="ECO:0000256" key="10">
    <source>
        <dbReference type="ARBA" id="ARBA00030775"/>
    </source>
</evidence>
<accession>A0A1D8KBG5</accession>
<dbReference type="NCBIfam" id="TIGR02532">
    <property type="entry name" value="IV_pilin_GFxxxE"/>
    <property type="match status" value="1"/>
</dbReference>
<keyword evidence="8 11" id="KW-0472">Membrane</keyword>
<dbReference type="InterPro" id="IPR012902">
    <property type="entry name" value="N_methyl_site"/>
</dbReference>
<dbReference type="InterPro" id="IPR045584">
    <property type="entry name" value="Pilin-like"/>
</dbReference>
<keyword evidence="4" id="KW-0488">Methylation</keyword>
<gene>
    <name evidence="13" type="ORF">BJI67_15480</name>
</gene>
<keyword evidence="7 11" id="KW-1133">Transmembrane helix</keyword>
<evidence type="ECO:0000256" key="11">
    <source>
        <dbReference type="SAM" id="Phobius"/>
    </source>
</evidence>
<dbReference type="AlphaFoldDB" id="A0A1D8KBG5"/>
<evidence type="ECO:0000256" key="9">
    <source>
        <dbReference type="ARBA" id="ARBA00025772"/>
    </source>
</evidence>
<evidence type="ECO:0000313" key="14">
    <source>
        <dbReference type="Proteomes" id="UP000095342"/>
    </source>
</evidence>
<evidence type="ECO:0000259" key="12">
    <source>
        <dbReference type="Pfam" id="PF12019"/>
    </source>
</evidence>
<dbReference type="GO" id="GO:0015627">
    <property type="term" value="C:type II protein secretion system complex"/>
    <property type="evidence" value="ECO:0007669"/>
    <property type="project" value="InterPro"/>
</dbReference>
<dbReference type="InterPro" id="IPR022346">
    <property type="entry name" value="T2SS_GspH"/>
</dbReference>
<organism evidence="13 14">
    <name type="scientific">Acidihalobacter aeolianus</name>
    <dbReference type="NCBI Taxonomy" id="2792603"/>
    <lineage>
        <taxon>Bacteria</taxon>
        <taxon>Pseudomonadati</taxon>
        <taxon>Pseudomonadota</taxon>
        <taxon>Gammaproteobacteria</taxon>
        <taxon>Chromatiales</taxon>
        <taxon>Ectothiorhodospiraceae</taxon>
        <taxon>Acidihalobacter</taxon>
    </lineage>
</organism>
<proteinExistence type="inferred from homology"/>
<keyword evidence="14" id="KW-1185">Reference proteome</keyword>
<evidence type="ECO:0000256" key="2">
    <source>
        <dbReference type="ARBA" id="ARBA00021549"/>
    </source>
</evidence>
<dbReference type="Pfam" id="PF07963">
    <property type="entry name" value="N_methyl"/>
    <property type="match status" value="1"/>
</dbReference>
<evidence type="ECO:0000256" key="8">
    <source>
        <dbReference type="ARBA" id="ARBA00023136"/>
    </source>
</evidence>
<evidence type="ECO:0000256" key="4">
    <source>
        <dbReference type="ARBA" id="ARBA00022481"/>
    </source>
</evidence>
<keyword evidence="5" id="KW-0997">Cell inner membrane</keyword>
<sequence length="179" mass="18868">MGIKTTQAAFTLIELMVVVALVAIFALVGIPSYESLTTTNRMATELNGLLADIQYARSEAIMRGVNVTVCGGSNSTTGSGPALTCNQSTWNSGWIVTSSPSSSAGVIRVHEAISPNDQFSSTITGSGAQLVRITFDRNGFTNNAGTIELNDQSNNVSYRRCLKISMVGRVALLKGNSCP</sequence>
<dbReference type="KEGG" id="aaeo:BJI67_15480"/>
<dbReference type="Gene3D" id="3.55.40.10">
    <property type="entry name" value="minor pseudopilin epsh domain"/>
    <property type="match status" value="1"/>
</dbReference>
<evidence type="ECO:0000313" key="13">
    <source>
        <dbReference type="EMBL" id="AOV18276.1"/>
    </source>
</evidence>
<comment type="similarity">
    <text evidence="9">Belongs to the GSP H family.</text>
</comment>
<dbReference type="Proteomes" id="UP000095342">
    <property type="component" value="Chromosome"/>
</dbReference>
<feature type="transmembrane region" description="Helical" evidence="11">
    <location>
        <begin position="12"/>
        <end position="33"/>
    </location>
</feature>
<dbReference type="Pfam" id="PF12019">
    <property type="entry name" value="GspH"/>
    <property type="match status" value="1"/>
</dbReference>
<evidence type="ECO:0000256" key="7">
    <source>
        <dbReference type="ARBA" id="ARBA00022989"/>
    </source>
</evidence>
<protein>
    <recommendedName>
        <fullName evidence="2">Type II secretion system protein H</fullName>
    </recommendedName>
    <alternativeName>
        <fullName evidence="10">General secretion pathway protein H</fullName>
    </alternativeName>
</protein>
<evidence type="ECO:0000256" key="5">
    <source>
        <dbReference type="ARBA" id="ARBA00022519"/>
    </source>
</evidence>
<evidence type="ECO:0000256" key="1">
    <source>
        <dbReference type="ARBA" id="ARBA00004377"/>
    </source>
</evidence>